<reference evidence="3" key="1">
    <citation type="submission" date="2024-03" db="EMBL/GenBank/DDBJ databases">
        <title>WGS assembly of Saponaria officinalis var. Norfolk2.</title>
        <authorList>
            <person name="Jenkins J."/>
            <person name="Shu S."/>
            <person name="Grimwood J."/>
            <person name="Barry K."/>
            <person name="Goodstein D."/>
            <person name="Schmutz J."/>
            <person name="Leebens-Mack J."/>
            <person name="Osbourn A."/>
        </authorList>
    </citation>
    <scope>NUCLEOTIDE SEQUENCE [LARGE SCALE GENOMIC DNA]</scope>
    <source>
        <strain evidence="3">JIC</strain>
    </source>
</reference>
<feature type="domain" description="DUF8039" evidence="2">
    <location>
        <begin position="61"/>
        <end position="148"/>
    </location>
</feature>
<dbReference type="Proteomes" id="UP001443914">
    <property type="component" value="Unassembled WGS sequence"/>
</dbReference>
<dbReference type="EMBL" id="JBDFQZ010000010">
    <property type="protein sequence ID" value="KAK9682108.1"/>
    <property type="molecule type" value="Genomic_DNA"/>
</dbReference>
<sequence>MDTLLEEVKKQIRAEIKNEFLDMVKTCGLILPNAFEDEGASNSSSSRQDQSSGHSVDQRDPFVDLKDPISCRLGVHDGNTLIVVAEGMARPWRENIVVHHTPLSRDNVHVSIDKCLDSTAPLPVPWSEFAIVGEAEGSFVQWPKKWVLLGQDELRSHKKFKRKERSKDTNESHNKVQDKKA</sequence>
<evidence type="ECO:0000256" key="1">
    <source>
        <dbReference type="SAM" id="MobiDB-lite"/>
    </source>
</evidence>
<accession>A0AAW1HY52</accession>
<feature type="compositionally biased region" description="Low complexity" evidence="1">
    <location>
        <begin position="41"/>
        <end position="55"/>
    </location>
</feature>
<dbReference type="Pfam" id="PF26133">
    <property type="entry name" value="DUF8039"/>
    <property type="match status" value="1"/>
</dbReference>
<protein>
    <recommendedName>
        <fullName evidence="2">DUF8039 domain-containing protein</fullName>
    </recommendedName>
</protein>
<evidence type="ECO:0000313" key="4">
    <source>
        <dbReference type="Proteomes" id="UP001443914"/>
    </source>
</evidence>
<dbReference type="AlphaFoldDB" id="A0AAW1HY52"/>
<dbReference type="PANTHER" id="PTHR33018">
    <property type="entry name" value="OS10G0338966 PROTEIN-RELATED"/>
    <property type="match status" value="1"/>
</dbReference>
<evidence type="ECO:0000259" key="2">
    <source>
        <dbReference type="Pfam" id="PF26133"/>
    </source>
</evidence>
<feature type="region of interest" description="Disordered" evidence="1">
    <location>
        <begin position="158"/>
        <end position="181"/>
    </location>
</feature>
<dbReference type="InterPro" id="IPR058352">
    <property type="entry name" value="DUF8039"/>
</dbReference>
<feature type="compositionally biased region" description="Basic and acidic residues" evidence="1">
    <location>
        <begin position="165"/>
        <end position="181"/>
    </location>
</feature>
<organism evidence="3 4">
    <name type="scientific">Saponaria officinalis</name>
    <name type="common">Common soapwort</name>
    <name type="synonym">Lychnis saponaria</name>
    <dbReference type="NCBI Taxonomy" id="3572"/>
    <lineage>
        <taxon>Eukaryota</taxon>
        <taxon>Viridiplantae</taxon>
        <taxon>Streptophyta</taxon>
        <taxon>Embryophyta</taxon>
        <taxon>Tracheophyta</taxon>
        <taxon>Spermatophyta</taxon>
        <taxon>Magnoliopsida</taxon>
        <taxon>eudicotyledons</taxon>
        <taxon>Gunneridae</taxon>
        <taxon>Pentapetalae</taxon>
        <taxon>Caryophyllales</taxon>
        <taxon>Caryophyllaceae</taxon>
        <taxon>Caryophylleae</taxon>
        <taxon>Saponaria</taxon>
    </lineage>
</organism>
<comment type="caution">
    <text evidence="3">The sequence shown here is derived from an EMBL/GenBank/DDBJ whole genome shotgun (WGS) entry which is preliminary data.</text>
</comment>
<gene>
    <name evidence="3" type="ORF">RND81_10G051000</name>
</gene>
<evidence type="ECO:0000313" key="3">
    <source>
        <dbReference type="EMBL" id="KAK9682108.1"/>
    </source>
</evidence>
<proteinExistence type="predicted"/>
<dbReference type="PANTHER" id="PTHR33018:SF34">
    <property type="entry name" value="OS02G0472350 PROTEIN"/>
    <property type="match status" value="1"/>
</dbReference>
<keyword evidence="4" id="KW-1185">Reference proteome</keyword>
<feature type="region of interest" description="Disordered" evidence="1">
    <location>
        <begin position="38"/>
        <end position="62"/>
    </location>
</feature>
<name>A0AAW1HY52_SAPOF</name>